<accession>Q2SRQ3</accession>
<dbReference type="Proteomes" id="UP000001928">
    <property type="component" value="Chromosome"/>
</dbReference>
<sequence>MVTLTVIGIASNGRTLTTSFNISNEKLRAEQLIQ</sequence>
<organism evidence="1 2">
    <name type="scientific">Mycoplasma capricolum subsp. capricolum (strain California kid / ATCC 27343 / NCTC 10154)</name>
    <dbReference type="NCBI Taxonomy" id="340047"/>
    <lineage>
        <taxon>Bacteria</taxon>
        <taxon>Bacillati</taxon>
        <taxon>Mycoplasmatota</taxon>
        <taxon>Mollicutes</taxon>
        <taxon>Mycoplasmataceae</taxon>
        <taxon>Mycoplasma</taxon>
    </lineage>
</organism>
<dbReference type="AlphaFoldDB" id="Q2SRQ3"/>
<dbReference type="HOGENOM" id="CLU_3374710_0_0_14"/>
<reference evidence="1 2" key="1">
    <citation type="submission" date="2005-09" db="EMBL/GenBank/DDBJ databases">
        <authorList>
            <person name="Glass J.I."/>
            <person name="Lartigue C."/>
            <person name="Pfannkoch C."/>
            <person name="Baden-Tillson H."/>
            <person name="Smith H.O."/>
            <person name="Venter J.C."/>
            <person name="Roske K."/>
            <person name="Wise K.S."/>
            <person name="Calcutt M.J."/>
            <person name="Nelson W.C."/>
            <person name="Nierman W.C."/>
        </authorList>
    </citation>
    <scope>NUCLEOTIDE SEQUENCE [LARGE SCALE GENOMIC DNA]</scope>
    <source>
        <strain evidence="2">California kid / ATCC 27343 / NCTC 10154</strain>
    </source>
</reference>
<proteinExistence type="predicted"/>
<gene>
    <name evidence="1" type="ordered locus">MCAP_0592</name>
</gene>
<dbReference type="EMBL" id="CP000123">
    <property type="protein sequence ID" value="ABC01678.1"/>
    <property type="molecule type" value="Genomic_DNA"/>
</dbReference>
<evidence type="ECO:0000313" key="2">
    <source>
        <dbReference type="Proteomes" id="UP000001928"/>
    </source>
</evidence>
<dbReference type="KEGG" id="mcp:MCAP_0592"/>
<protein>
    <submittedName>
        <fullName evidence="1">Uncharacterized protein</fullName>
    </submittedName>
</protein>
<name>Q2SRQ3_MYCCT</name>
<evidence type="ECO:0000313" key="1">
    <source>
        <dbReference type="EMBL" id="ABC01678.1"/>
    </source>
</evidence>